<evidence type="ECO:0008006" key="4">
    <source>
        <dbReference type="Google" id="ProtNLM"/>
    </source>
</evidence>
<organism evidence="2 3">
    <name type="scientific">Candidatus Wallbacteria bacterium GWC2_49_35</name>
    <dbReference type="NCBI Taxonomy" id="1817813"/>
    <lineage>
        <taxon>Bacteria</taxon>
        <taxon>Candidatus Walliibacteriota</taxon>
    </lineage>
</organism>
<dbReference type="AlphaFoldDB" id="A0A1F7WLU4"/>
<proteinExistence type="predicted"/>
<comment type="caution">
    <text evidence="2">The sequence shown here is derived from an EMBL/GenBank/DDBJ whole genome shotgun (WGS) entry which is preliminary data.</text>
</comment>
<sequence>MIKNRILFNAKIVSPARGGRGFTLVEVMVVMGLSIMLLISVWQLFRMVTRTQVYTQDEISAQRAVRVIVERIKNDLRAAVFPDGLIGDKFIIQDPLEMDGKQVGGARIRFARFHGFDDKGKPIVEKVVYIFDKGNGRVKRANWSGEWEQKNDSIENEKPVDSLSSLPSGTNGSYLYFNTFYTDTDREGFKGRLFVFVGLKASYGNDVKIKHEIKLDLVVGPRFITSKDREPFWNLNPMSRLDVEAFQK</sequence>
<evidence type="ECO:0000313" key="2">
    <source>
        <dbReference type="EMBL" id="OGM03806.1"/>
    </source>
</evidence>
<reference evidence="2 3" key="1">
    <citation type="journal article" date="2016" name="Nat. Commun.">
        <title>Thousands of microbial genomes shed light on interconnected biogeochemical processes in an aquifer system.</title>
        <authorList>
            <person name="Anantharaman K."/>
            <person name="Brown C.T."/>
            <person name="Hug L.A."/>
            <person name="Sharon I."/>
            <person name="Castelle C.J."/>
            <person name="Probst A.J."/>
            <person name="Thomas B.C."/>
            <person name="Singh A."/>
            <person name="Wilkins M.J."/>
            <person name="Karaoz U."/>
            <person name="Brodie E.L."/>
            <person name="Williams K.H."/>
            <person name="Hubbard S.S."/>
            <person name="Banfield J.F."/>
        </authorList>
    </citation>
    <scope>NUCLEOTIDE SEQUENCE [LARGE SCALE GENOMIC DNA]</scope>
</reference>
<evidence type="ECO:0000313" key="3">
    <source>
        <dbReference type="Proteomes" id="UP000178735"/>
    </source>
</evidence>
<feature type="transmembrane region" description="Helical" evidence="1">
    <location>
        <begin position="21"/>
        <end position="45"/>
    </location>
</feature>
<name>A0A1F7WLU4_9BACT</name>
<protein>
    <recommendedName>
        <fullName evidence="4">Type II secretion system protein J</fullName>
    </recommendedName>
</protein>
<accession>A0A1F7WLU4</accession>
<evidence type="ECO:0000256" key="1">
    <source>
        <dbReference type="SAM" id="Phobius"/>
    </source>
</evidence>
<dbReference type="Proteomes" id="UP000178735">
    <property type="component" value="Unassembled WGS sequence"/>
</dbReference>
<keyword evidence="1" id="KW-0472">Membrane</keyword>
<dbReference type="InterPro" id="IPR012902">
    <property type="entry name" value="N_methyl_site"/>
</dbReference>
<keyword evidence="1" id="KW-0812">Transmembrane</keyword>
<gene>
    <name evidence="2" type="ORF">A2008_08480</name>
</gene>
<dbReference type="Pfam" id="PF07963">
    <property type="entry name" value="N_methyl"/>
    <property type="match status" value="1"/>
</dbReference>
<keyword evidence="1" id="KW-1133">Transmembrane helix</keyword>
<dbReference type="EMBL" id="MGFH01000156">
    <property type="protein sequence ID" value="OGM03806.1"/>
    <property type="molecule type" value="Genomic_DNA"/>
</dbReference>
<dbReference type="PROSITE" id="PS00409">
    <property type="entry name" value="PROKAR_NTER_METHYL"/>
    <property type="match status" value="1"/>
</dbReference>